<dbReference type="InParanoid" id="W4JQ96"/>
<dbReference type="KEGG" id="hir:HETIRDRAFT_455907"/>
<gene>
    <name evidence="1" type="ORF">HETIRDRAFT_455907</name>
</gene>
<dbReference type="Proteomes" id="UP000030671">
    <property type="component" value="Unassembled WGS sequence"/>
</dbReference>
<evidence type="ECO:0000313" key="1">
    <source>
        <dbReference type="EMBL" id="ETW75255.1"/>
    </source>
</evidence>
<dbReference type="HOGENOM" id="CLU_839541_0_0_1"/>
<reference evidence="1 2" key="1">
    <citation type="journal article" date="2012" name="New Phytol.">
        <title>Insight into trade-off between wood decay and parasitism from the genome of a fungal forest pathogen.</title>
        <authorList>
            <person name="Olson A."/>
            <person name="Aerts A."/>
            <person name="Asiegbu F."/>
            <person name="Belbahri L."/>
            <person name="Bouzid O."/>
            <person name="Broberg A."/>
            <person name="Canback B."/>
            <person name="Coutinho P.M."/>
            <person name="Cullen D."/>
            <person name="Dalman K."/>
            <person name="Deflorio G."/>
            <person name="van Diepen L.T."/>
            <person name="Dunand C."/>
            <person name="Duplessis S."/>
            <person name="Durling M."/>
            <person name="Gonthier P."/>
            <person name="Grimwood J."/>
            <person name="Fossdal C.G."/>
            <person name="Hansson D."/>
            <person name="Henrissat B."/>
            <person name="Hietala A."/>
            <person name="Himmelstrand K."/>
            <person name="Hoffmeister D."/>
            <person name="Hogberg N."/>
            <person name="James T.Y."/>
            <person name="Karlsson M."/>
            <person name="Kohler A."/>
            <person name="Kues U."/>
            <person name="Lee Y.H."/>
            <person name="Lin Y.C."/>
            <person name="Lind M."/>
            <person name="Lindquist E."/>
            <person name="Lombard V."/>
            <person name="Lucas S."/>
            <person name="Lunden K."/>
            <person name="Morin E."/>
            <person name="Murat C."/>
            <person name="Park J."/>
            <person name="Raffaello T."/>
            <person name="Rouze P."/>
            <person name="Salamov A."/>
            <person name="Schmutz J."/>
            <person name="Solheim H."/>
            <person name="Stahlberg J."/>
            <person name="Velez H."/>
            <person name="de Vries R.P."/>
            <person name="Wiebenga A."/>
            <person name="Woodward S."/>
            <person name="Yakovlev I."/>
            <person name="Garbelotto M."/>
            <person name="Martin F."/>
            <person name="Grigoriev I.V."/>
            <person name="Stenlid J."/>
        </authorList>
    </citation>
    <scope>NUCLEOTIDE SEQUENCE [LARGE SCALE GENOMIC DNA]</scope>
    <source>
        <strain evidence="1 2">TC 32-1</strain>
    </source>
</reference>
<dbReference type="EMBL" id="KI925466">
    <property type="protein sequence ID" value="ETW75255.1"/>
    <property type="molecule type" value="Genomic_DNA"/>
</dbReference>
<dbReference type="GeneID" id="20676678"/>
<accession>W4JQ96</accession>
<sequence length="331" mass="36538">MPSPLPSPLGFSSLLPRMLCDKQSTELLPFIRRTASCSPDLWNRSQFKPCSPRSVVRHPGPPIFEPPGPNPSFLRRALSVHAKMQRGAMWAAPLPRPPLSFSLAIEVFGIAKVFCHARPRSAFVSRVAVSSASPGHHRSPRTFDDIHACADFASRAGAHTLCVLAELDNHEVRTWRARERALPYESVRSVLTLPPTNGPHTAHVVFIPPTFTANPTPASSPLREGSAWHRLAASELAVGRRMPCPARLLNISSRRLTGGLRAHASAEGFVVAIHELMMLARRAGKTTWAVPRSCAWRSIRLARSFRGILRLTLCLEELARRPYRSAASSRF</sequence>
<dbReference type="AlphaFoldDB" id="W4JQ96"/>
<dbReference type="RefSeq" id="XP_009552690.1">
    <property type="nucleotide sequence ID" value="XM_009554395.1"/>
</dbReference>
<evidence type="ECO:0000313" key="2">
    <source>
        <dbReference type="Proteomes" id="UP000030671"/>
    </source>
</evidence>
<name>W4JQ96_HETIT</name>
<protein>
    <submittedName>
        <fullName evidence="1">Uncharacterized protein</fullName>
    </submittedName>
</protein>
<keyword evidence="2" id="KW-1185">Reference proteome</keyword>
<organism evidence="1 2">
    <name type="scientific">Heterobasidion irregulare (strain TC 32-1)</name>
    <dbReference type="NCBI Taxonomy" id="747525"/>
    <lineage>
        <taxon>Eukaryota</taxon>
        <taxon>Fungi</taxon>
        <taxon>Dikarya</taxon>
        <taxon>Basidiomycota</taxon>
        <taxon>Agaricomycotina</taxon>
        <taxon>Agaricomycetes</taxon>
        <taxon>Russulales</taxon>
        <taxon>Bondarzewiaceae</taxon>
        <taxon>Heterobasidion</taxon>
        <taxon>Heterobasidion annosum species complex</taxon>
    </lineage>
</organism>
<proteinExistence type="predicted"/>